<feature type="transmembrane region" description="Helical" evidence="6">
    <location>
        <begin position="248"/>
        <end position="266"/>
    </location>
</feature>
<dbReference type="InterPro" id="IPR017562">
    <property type="entry name" value="Cyt_c_biogenesis_CcsA"/>
</dbReference>
<sequence length="307" mass="33752">MIHGMPIDEILLVIAIASYIIGALALFGFFLSRVPFLRNLGATLAILGAVAQFAQLVARYEISHIWPLLNLYGSLSLFSAMSVAIFVIFAFRYRLWFAGGFVLALAAMFLTYGVTWNEGVMPPVPSLQSYWAKVHVPIVVTSYAAFLVSFVLSALYLVRYYVERRRGAAMMLSASVEPAAAGAAAATATVAGPNDGVSGWLASLPSLPQLDVLVYRSVAVGLPLLTLGIITGAMWAKEAWGAYWQWDPKETAALFSWIIYAAYMHLHTRNHWRGLRTSWVSVIGFISIIFCYLGVNIWISGLHSYKV</sequence>
<evidence type="ECO:0000256" key="4">
    <source>
        <dbReference type="ARBA" id="ARBA00022989"/>
    </source>
</evidence>
<keyword evidence="3" id="KW-0201">Cytochrome c-type biogenesis</keyword>
<feature type="transmembrane region" description="Helical" evidence="6">
    <location>
        <begin position="12"/>
        <end position="32"/>
    </location>
</feature>
<evidence type="ECO:0000313" key="8">
    <source>
        <dbReference type="EMBL" id="CBI02775.1"/>
    </source>
</evidence>
<keyword evidence="2 6" id="KW-0812">Transmembrane</keyword>
<feature type="transmembrane region" description="Helical" evidence="6">
    <location>
        <begin position="134"/>
        <end position="158"/>
    </location>
</feature>
<name>E6Q6F0_9ZZZZ</name>
<evidence type="ECO:0000256" key="3">
    <source>
        <dbReference type="ARBA" id="ARBA00022748"/>
    </source>
</evidence>
<comment type="subcellular location">
    <subcellularLocation>
        <location evidence="1">Membrane</location>
        <topology evidence="1">Multi-pass membrane protein</topology>
    </subcellularLocation>
</comment>
<evidence type="ECO:0000256" key="2">
    <source>
        <dbReference type="ARBA" id="ARBA00022692"/>
    </source>
</evidence>
<dbReference type="GO" id="GO:0005886">
    <property type="term" value="C:plasma membrane"/>
    <property type="evidence" value="ECO:0007669"/>
    <property type="project" value="TreeGrafter"/>
</dbReference>
<feature type="domain" description="Cytochrome c assembly protein" evidence="7">
    <location>
        <begin position="69"/>
        <end position="303"/>
    </location>
</feature>
<feature type="transmembrane region" description="Helical" evidence="6">
    <location>
        <begin position="64"/>
        <end position="88"/>
    </location>
</feature>
<comment type="caution">
    <text evidence="8">The sequence shown here is derived from an EMBL/GenBank/DDBJ whole genome shotgun (WGS) entry which is preliminary data.</text>
</comment>
<feature type="transmembrane region" description="Helical" evidence="6">
    <location>
        <begin position="213"/>
        <end position="236"/>
    </location>
</feature>
<evidence type="ECO:0000256" key="1">
    <source>
        <dbReference type="ARBA" id="ARBA00004141"/>
    </source>
</evidence>
<proteinExistence type="predicted"/>
<accession>E6Q6F0</accession>
<reference evidence="8" key="1">
    <citation type="submission" date="2009-10" db="EMBL/GenBank/DDBJ databases">
        <title>Diversity of trophic interactions inside an arsenic-rich microbial ecosystem.</title>
        <authorList>
            <person name="Bertin P.N."/>
            <person name="Heinrich-Salmeron A."/>
            <person name="Pelletier E."/>
            <person name="Goulhen-Chollet F."/>
            <person name="Arsene-Ploetze F."/>
            <person name="Gallien S."/>
            <person name="Calteau A."/>
            <person name="Vallenet D."/>
            <person name="Casiot C."/>
            <person name="Chane-Woon-Ming B."/>
            <person name="Giloteaux L."/>
            <person name="Barakat M."/>
            <person name="Bonnefoy V."/>
            <person name="Bruneel O."/>
            <person name="Chandler M."/>
            <person name="Cleiss J."/>
            <person name="Duran R."/>
            <person name="Elbaz-Poulichet F."/>
            <person name="Fonknechten N."/>
            <person name="Lauga B."/>
            <person name="Mornico D."/>
            <person name="Ortet P."/>
            <person name="Schaeffer C."/>
            <person name="Siguier P."/>
            <person name="Alexander Thil Smith A."/>
            <person name="Van Dorsselaer A."/>
            <person name="Weissenbach J."/>
            <person name="Medigue C."/>
            <person name="Le Paslier D."/>
        </authorList>
    </citation>
    <scope>NUCLEOTIDE SEQUENCE</scope>
</reference>
<dbReference type="PANTHER" id="PTHR30071">
    <property type="entry name" value="HEME EXPORTER PROTEIN C"/>
    <property type="match status" value="1"/>
</dbReference>
<dbReference type="AlphaFoldDB" id="E6Q6F0"/>
<protein>
    <submittedName>
        <fullName evidence="8">Putative Cytochrome c assembly protein</fullName>
    </submittedName>
</protein>
<dbReference type="NCBIfam" id="TIGR03144">
    <property type="entry name" value="cytochr_II_ccsB"/>
    <property type="match status" value="1"/>
</dbReference>
<evidence type="ECO:0000259" key="7">
    <source>
        <dbReference type="Pfam" id="PF01578"/>
    </source>
</evidence>
<dbReference type="EMBL" id="CABO01000041">
    <property type="protein sequence ID" value="CBI02775.1"/>
    <property type="molecule type" value="Genomic_DNA"/>
</dbReference>
<dbReference type="InterPro" id="IPR045062">
    <property type="entry name" value="Cyt_c_biogenesis_CcsA/CcmC"/>
</dbReference>
<keyword evidence="5 6" id="KW-0472">Membrane</keyword>
<organism evidence="8">
    <name type="scientific">mine drainage metagenome</name>
    <dbReference type="NCBI Taxonomy" id="410659"/>
    <lineage>
        <taxon>unclassified sequences</taxon>
        <taxon>metagenomes</taxon>
        <taxon>ecological metagenomes</taxon>
    </lineage>
</organism>
<dbReference type="PANTHER" id="PTHR30071:SF1">
    <property type="entry name" value="CYTOCHROME B_B6 PROTEIN-RELATED"/>
    <property type="match status" value="1"/>
</dbReference>
<feature type="transmembrane region" description="Helical" evidence="6">
    <location>
        <begin position="39"/>
        <end position="58"/>
    </location>
</feature>
<feature type="transmembrane region" description="Helical" evidence="6">
    <location>
        <begin position="95"/>
        <end position="114"/>
    </location>
</feature>
<dbReference type="GO" id="GO:0020037">
    <property type="term" value="F:heme binding"/>
    <property type="evidence" value="ECO:0007669"/>
    <property type="project" value="InterPro"/>
</dbReference>
<feature type="transmembrane region" description="Helical" evidence="6">
    <location>
        <begin position="278"/>
        <end position="299"/>
    </location>
</feature>
<evidence type="ECO:0000256" key="6">
    <source>
        <dbReference type="SAM" id="Phobius"/>
    </source>
</evidence>
<keyword evidence="4 6" id="KW-1133">Transmembrane helix</keyword>
<dbReference type="GO" id="GO:0017004">
    <property type="term" value="P:cytochrome complex assembly"/>
    <property type="evidence" value="ECO:0007669"/>
    <property type="project" value="UniProtKB-KW"/>
</dbReference>
<evidence type="ECO:0000256" key="5">
    <source>
        <dbReference type="ARBA" id="ARBA00023136"/>
    </source>
</evidence>
<dbReference type="InterPro" id="IPR002541">
    <property type="entry name" value="Cyt_c_assembly"/>
</dbReference>
<gene>
    <name evidence="8" type="ORF">CARN4_2619</name>
</gene>
<dbReference type="Pfam" id="PF01578">
    <property type="entry name" value="Cytochrom_C_asm"/>
    <property type="match status" value="1"/>
</dbReference>